<proteinExistence type="predicted"/>
<name>A0A834VVC7_9PLEO</name>
<dbReference type="Proteomes" id="UP000245464">
    <property type="component" value="Chromosome 1"/>
</dbReference>
<dbReference type="EMBL" id="NQIK02000001">
    <property type="protein sequence ID" value="KAF7577540.1"/>
    <property type="molecule type" value="Genomic_DNA"/>
</dbReference>
<dbReference type="AlphaFoldDB" id="A0A834VVC7"/>
<dbReference type="GeneID" id="90954129"/>
<evidence type="ECO:0000313" key="1">
    <source>
        <dbReference type="EMBL" id="KAF7577540.1"/>
    </source>
</evidence>
<organism evidence="1 2">
    <name type="scientific">Pyrenophora tritici-repentis</name>
    <dbReference type="NCBI Taxonomy" id="45151"/>
    <lineage>
        <taxon>Eukaryota</taxon>
        <taxon>Fungi</taxon>
        <taxon>Dikarya</taxon>
        <taxon>Ascomycota</taxon>
        <taxon>Pezizomycotina</taxon>
        <taxon>Dothideomycetes</taxon>
        <taxon>Pleosporomycetidae</taxon>
        <taxon>Pleosporales</taxon>
        <taxon>Pleosporineae</taxon>
        <taxon>Pleosporaceae</taxon>
        <taxon>Pyrenophora</taxon>
    </lineage>
</organism>
<evidence type="ECO:0000313" key="2">
    <source>
        <dbReference type="Proteomes" id="UP000245464"/>
    </source>
</evidence>
<dbReference type="KEGG" id="ptrr:90954129"/>
<comment type="caution">
    <text evidence="1">The sequence shown here is derived from an EMBL/GenBank/DDBJ whole genome shotgun (WGS) entry which is preliminary data.</text>
</comment>
<sequence length="68" mass="7750">MVINGDERIRLRGTILNECNMTFLSAIWGINADDFNTIWIIGGKLKSPGTRVPKVFLELHWELVHEGI</sequence>
<protein>
    <submittedName>
        <fullName evidence="1">Uncharacterized protein</fullName>
    </submittedName>
</protein>
<dbReference type="RefSeq" id="XP_065965498.1">
    <property type="nucleotide sequence ID" value="XM_066103296.1"/>
</dbReference>
<gene>
    <name evidence="1" type="ORF">PtrM4_017800</name>
</gene>
<reference evidence="1 2" key="1">
    <citation type="journal article" date="2018" name="BMC Genomics">
        <title>Comparative genomics of the wheat fungal pathogen Pyrenophora tritici-repentis reveals chromosomal variations and genome plasticity.</title>
        <authorList>
            <person name="Moolhuijzen P."/>
            <person name="See P.T."/>
            <person name="Hane J.K."/>
            <person name="Shi G."/>
            <person name="Liu Z."/>
            <person name="Oliver R.P."/>
            <person name="Moffat C.S."/>
        </authorList>
    </citation>
    <scope>NUCLEOTIDE SEQUENCE [LARGE SCALE GENOMIC DNA]</scope>
    <source>
        <strain evidence="1">M4</strain>
    </source>
</reference>
<accession>A0A834VVC7</accession>